<reference evidence="2" key="2">
    <citation type="submission" date="2023-06" db="EMBL/GenBank/DDBJ databases">
        <authorList>
            <person name="Ma L."/>
            <person name="Liu K.-W."/>
            <person name="Li Z."/>
            <person name="Hsiao Y.-Y."/>
            <person name="Qi Y."/>
            <person name="Fu T."/>
            <person name="Tang G."/>
            <person name="Zhang D."/>
            <person name="Sun W.-H."/>
            <person name="Liu D.-K."/>
            <person name="Li Y."/>
            <person name="Chen G.-Z."/>
            <person name="Liu X.-D."/>
            <person name="Liao X.-Y."/>
            <person name="Jiang Y.-T."/>
            <person name="Yu X."/>
            <person name="Hao Y."/>
            <person name="Huang J."/>
            <person name="Zhao X.-W."/>
            <person name="Ke S."/>
            <person name="Chen Y.-Y."/>
            <person name="Wu W.-L."/>
            <person name="Hsu J.-L."/>
            <person name="Lin Y.-F."/>
            <person name="Huang M.-D."/>
            <person name="Li C.-Y."/>
            <person name="Huang L."/>
            <person name="Wang Z.-W."/>
            <person name="Zhao X."/>
            <person name="Zhong W.-Y."/>
            <person name="Peng D.-H."/>
            <person name="Ahmad S."/>
            <person name="Lan S."/>
            <person name="Zhang J.-S."/>
            <person name="Tsai W.-C."/>
            <person name="Van De Peer Y."/>
            <person name="Liu Z.-J."/>
        </authorList>
    </citation>
    <scope>NUCLEOTIDE SEQUENCE</scope>
    <source>
        <strain evidence="2">CP</strain>
        <tissue evidence="2">Leaves</tissue>
    </source>
</reference>
<gene>
    <name evidence="2" type="ORF">QJS10_CPA06g01134</name>
</gene>
<dbReference type="AlphaFoldDB" id="A0AAV9ENS6"/>
<evidence type="ECO:0000313" key="2">
    <source>
        <dbReference type="EMBL" id="KAK1313747.1"/>
    </source>
</evidence>
<comment type="caution">
    <text evidence="2">The sequence shown here is derived from an EMBL/GenBank/DDBJ whole genome shotgun (WGS) entry which is preliminary data.</text>
</comment>
<feature type="region of interest" description="Disordered" evidence="1">
    <location>
        <begin position="37"/>
        <end position="61"/>
    </location>
</feature>
<sequence>MVALIPWVLMETHIMRKCLGLHSRFEVFKRPHESIIGSDGVLSRGHGPNGYGQSGKNWKKH</sequence>
<evidence type="ECO:0000313" key="3">
    <source>
        <dbReference type="Proteomes" id="UP001180020"/>
    </source>
</evidence>
<name>A0AAV9ENS6_ACOCL</name>
<dbReference type="EMBL" id="JAUJYO010000006">
    <property type="protein sequence ID" value="KAK1313747.1"/>
    <property type="molecule type" value="Genomic_DNA"/>
</dbReference>
<dbReference type="Proteomes" id="UP001180020">
    <property type="component" value="Unassembled WGS sequence"/>
</dbReference>
<keyword evidence="3" id="KW-1185">Reference proteome</keyword>
<proteinExistence type="predicted"/>
<protein>
    <submittedName>
        <fullName evidence="2">Uncharacterized protein</fullName>
    </submittedName>
</protein>
<organism evidence="2 3">
    <name type="scientific">Acorus calamus</name>
    <name type="common">Sweet flag</name>
    <dbReference type="NCBI Taxonomy" id="4465"/>
    <lineage>
        <taxon>Eukaryota</taxon>
        <taxon>Viridiplantae</taxon>
        <taxon>Streptophyta</taxon>
        <taxon>Embryophyta</taxon>
        <taxon>Tracheophyta</taxon>
        <taxon>Spermatophyta</taxon>
        <taxon>Magnoliopsida</taxon>
        <taxon>Liliopsida</taxon>
        <taxon>Acoraceae</taxon>
        <taxon>Acorus</taxon>
    </lineage>
</organism>
<evidence type="ECO:0000256" key="1">
    <source>
        <dbReference type="SAM" id="MobiDB-lite"/>
    </source>
</evidence>
<accession>A0AAV9ENS6</accession>
<reference evidence="2" key="1">
    <citation type="journal article" date="2023" name="Nat. Commun.">
        <title>Diploid and tetraploid genomes of Acorus and the evolution of monocots.</title>
        <authorList>
            <person name="Ma L."/>
            <person name="Liu K.W."/>
            <person name="Li Z."/>
            <person name="Hsiao Y.Y."/>
            <person name="Qi Y."/>
            <person name="Fu T."/>
            <person name="Tang G.D."/>
            <person name="Zhang D."/>
            <person name="Sun W.H."/>
            <person name="Liu D.K."/>
            <person name="Li Y."/>
            <person name="Chen G.Z."/>
            <person name="Liu X.D."/>
            <person name="Liao X.Y."/>
            <person name="Jiang Y.T."/>
            <person name="Yu X."/>
            <person name="Hao Y."/>
            <person name="Huang J."/>
            <person name="Zhao X.W."/>
            <person name="Ke S."/>
            <person name="Chen Y.Y."/>
            <person name="Wu W.L."/>
            <person name="Hsu J.L."/>
            <person name="Lin Y.F."/>
            <person name="Huang M.D."/>
            <person name="Li C.Y."/>
            <person name="Huang L."/>
            <person name="Wang Z.W."/>
            <person name="Zhao X."/>
            <person name="Zhong W.Y."/>
            <person name="Peng D.H."/>
            <person name="Ahmad S."/>
            <person name="Lan S."/>
            <person name="Zhang J.S."/>
            <person name="Tsai W.C."/>
            <person name="Van de Peer Y."/>
            <person name="Liu Z.J."/>
        </authorList>
    </citation>
    <scope>NUCLEOTIDE SEQUENCE</scope>
    <source>
        <strain evidence="2">CP</strain>
    </source>
</reference>